<accession>A0A7J7JI26</accession>
<sequence length="229" mass="25047">MHSQQPHVQSVPTTNVINIGPTYSQERLPSVFPVVGPSYPPMQMMYSGNSNQSATAAEYYAAPSQPLAQPATVPAQYSAPAVSAQQPYHHLPPSPPQYSVVVPPASQYYANSTTGYETLCHKSPQKAITKCGYSTFCVCTWSKPPELWTVGCTQPPPQHPSFLPFVVPYQGTYGLVNVNAAPSQDQQGRDLPQNDGNTLRYFFNVGIACTSYFRNIAANAMHNNRIFTT</sequence>
<name>A0A7J7JI26_BUGNE</name>
<dbReference type="EMBL" id="VXIV02002437">
    <property type="protein sequence ID" value="KAF6025765.1"/>
    <property type="molecule type" value="Genomic_DNA"/>
</dbReference>
<gene>
    <name evidence="1" type="ORF">EB796_016016</name>
</gene>
<organism evidence="1 2">
    <name type="scientific">Bugula neritina</name>
    <name type="common">Brown bryozoan</name>
    <name type="synonym">Sertularia neritina</name>
    <dbReference type="NCBI Taxonomy" id="10212"/>
    <lineage>
        <taxon>Eukaryota</taxon>
        <taxon>Metazoa</taxon>
        <taxon>Spiralia</taxon>
        <taxon>Lophotrochozoa</taxon>
        <taxon>Bryozoa</taxon>
        <taxon>Gymnolaemata</taxon>
        <taxon>Cheilostomatida</taxon>
        <taxon>Flustrina</taxon>
        <taxon>Buguloidea</taxon>
        <taxon>Bugulidae</taxon>
        <taxon>Bugula</taxon>
    </lineage>
</organism>
<evidence type="ECO:0000313" key="2">
    <source>
        <dbReference type="Proteomes" id="UP000593567"/>
    </source>
</evidence>
<proteinExistence type="predicted"/>
<evidence type="ECO:0000313" key="1">
    <source>
        <dbReference type="EMBL" id="KAF6025765.1"/>
    </source>
</evidence>
<protein>
    <submittedName>
        <fullName evidence="1">Uncharacterized protein</fullName>
    </submittedName>
</protein>
<comment type="caution">
    <text evidence="1">The sequence shown here is derived from an EMBL/GenBank/DDBJ whole genome shotgun (WGS) entry which is preliminary data.</text>
</comment>
<dbReference type="Proteomes" id="UP000593567">
    <property type="component" value="Unassembled WGS sequence"/>
</dbReference>
<dbReference type="OrthoDB" id="20273at2759"/>
<dbReference type="AlphaFoldDB" id="A0A7J7JI26"/>
<keyword evidence="2" id="KW-1185">Reference proteome</keyword>
<reference evidence="1" key="1">
    <citation type="submission" date="2020-06" db="EMBL/GenBank/DDBJ databases">
        <title>Draft genome of Bugula neritina, a colonial animal packing powerful symbionts and potential medicines.</title>
        <authorList>
            <person name="Rayko M."/>
        </authorList>
    </citation>
    <scope>NUCLEOTIDE SEQUENCE [LARGE SCALE GENOMIC DNA]</scope>
    <source>
        <strain evidence="1">Kwan_BN1</strain>
    </source>
</reference>